<feature type="domain" description="DUF7507" evidence="11">
    <location>
        <begin position="1731"/>
        <end position="1829"/>
    </location>
</feature>
<keyword evidence="4" id="KW-0732">Signal</keyword>
<dbReference type="InterPro" id="IPR041033">
    <property type="entry name" value="SpaA_PFL_dom_1"/>
</dbReference>
<feature type="domain" description="DUF7507" evidence="11">
    <location>
        <begin position="2298"/>
        <end position="2407"/>
    </location>
</feature>
<feature type="compositionally biased region" description="Basic and acidic residues" evidence="6">
    <location>
        <begin position="2770"/>
        <end position="2783"/>
    </location>
</feature>
<feature type="region of interest" description="Disordered" evidence="6">
    <location>
        <begin position="2276"/>
        <end position="2295"/>
    </location>
</feature>
<evidence type="ECO:0000313" key="12">
    <source>
        <dbReference type="EMBL" id="WDF05285.1"/>
    </source>
</evidence>
<feature type="domain" description="Collagen binding" evidence="8">
    <location>
        <begin position="947"/>
        <end position="1065"/>
    </location>
</feature>
<feature type="domain" description="DUF7507" evidence="11">
    <location>
        <begin position="2420"/>
        <end position="2516"/>
    </location>
</feature>
<dbReference type="EMBL" id="CP117834">
    <property type="protein sequence ID" value="WDF05285.1"/>
    <property type="molecule type" value="Genomic_DNA"/>
</dbReference>
<reference evidence="12 13" key="1">
    <citation type="submission" date="2023-02" db="EMBL/GenBank/DDBJ databases">
        <authorList>
            <person name="Liu G."/>
        </authorList>
    </citation>
    <scope>NUCLEOTIDE SEQUENCE [LARGE SCALE GENOMIC DNA]</scope>
    <source>
        <strain evidence="12 13">DSM 23008</strain>
    </source>
</reference>
<dbReference type="Pfam" id="PF05737">
    <property type="entry name" value="Collagen_bind"/>
    <property type="match status" value="5"/>
</dbReference>
<dbReference type="SUPFAM" id="SSF49401">
    <property type="entry name" value="Bacterial adhesins"/>
    <property type="match status" value="6"/>
</dbReference>
<feature type="domain" description="DUF7507" evidence="11">
    <location>
        <begin position="1273"/>
        <end position="1371"/>
    </location>
</feature>
<protein>
    <submittedName>
        <fullName evidence="12">Collagen binding domain-containing protein</fullName>
    </submittedName>
</protein>
<dbReference type="SUPFAM" id="SSF49478">
    <property type="entry name" value="Cna protein B-type domain"/>
    <property type="match status" value="1"/>
</dbReference>
<keyword evidence="5" id="KW-0572">Peptidoglycan-anchor</keyword>
<dbReference type="InterPro" id="IPR013783">
    <property type="entry name" value="Ig-like_fold"/>
</dbReference>
<feature type="domain" description="DUF7507" evidence="11">
    <location>
        <begin position="2189"/>
        <end position="2287"/>
    </location>
</feature>
<sequence length="2841" mass="311068">MKKFLVWLLIFVFIFQPIGTNVALAIEGDENRIGISLQDENGNPYGGGVVSKEDNFYLNIGFKYSEVDEINISIPEEVRTDNLNEILLNEKQEEIGTYEISDSQLKIVLTEDLRELNGDISVPARWNQEVLANTNSINLVFAHAHGSQDLKIAFEDLEEETDSVEEATEETDSVEKEATEETDSVEEEATEETDSVEKEATEETDSVEEEATEEADNVEEEATEESKSSTSVNTAINENILTGYDIWFEDEGGNKIDTPGLNADIRINYTWALPNGHGYTEGAMFEFMIPEQFHVYDEVDRLEMRFEGDIIGYFSVNKAGEATIEFTSFIEEYSNINGTVGLWTEFREDLIIEEGKTITVTPIEGKDSMTIPIDFRPSGQSIEKRGEPNRVYNAETIDWTVDFNKSLDTVAQAVLSDPIQEGQSLVDGSIKLYYLDMQFNGTSSLGEEVPSSEYTFSGDPSFSIEFNEEINRAYRLVFTTTLTDDEKATFENKAMLLSSGTEVGHASASVAVGRGTPLDKRVVQYDGPSQTIEWEVQYNYDERSIAQENAFIEDSFTETHRIIAESVVVQRITIDENGNETGEDEVDYFDLKPSSDESGFRLEFLQDIDAAYKITYKTEAKDRVRNEETISNTVTTVDRSAGDRQGIGQYVLSKSHGNVNYKEKTVNWQVRFNTDGFEMENVILKDVFTNSGLKLDFESISITSGGQTWQVDEDYRFNTNEPNDFENQEQFNIEFLRTIEEEVLITYKTEFDYEQRESKELTYFKNEAQLLWTAPGDADNQQEQIVTDQFTPGSYTRANGFKGGSYNAIDKEITWNIGVNYNLKPINQLIIEDTILGNQQLLSDTIQIYEMTLNSGENAFEKGTLVDSDKYGIELVSNEDESNQFTITFNEPIDTAYLVTYKTSLNGLSFVQANYVNEAVFSDDGQDAFELKASVSIPHGGSYTNKQGQQSGRFINWQVGVNYAQAKVENARVIDQLTENQLLLEDSFVLYETTVEATGNITKGDLLVLGEDYNLEFKENGFELTFNNEIDRPYVLEYQSFIQAMVGETISNDVSFNGESIEENQWTSTKSVRVARTQGVGEGSGELGALTVIKVDANTNETLEGATFSLRDADSGIVISTQQTNKDGEVTFNRLLYGNYELREDNAPDGYVVGITDTQPVNINGMNTVTIANEKITRHVELTKLDTDTKNVLSGATFILERDVDGQWIEVGSGFVTNDAGTLLIEDLEEGDYRFVEIEAPKSYILDDEPLYFSIEEEQTTITKMAKENERMNPLLTLIKTSDVESVKQVGDEIIYSFEVENTGNVTITDVSVDDPMLGGAIELESTTLAPGEKTIGTSSYIVTQEDLNNESVVNIATVTGESPDGSPIENEDEEIVSTEQSPSIGLIKASDRNDLVAGEEVVYTLTAQNTGNVTLFDVSFTDELKNLSEIQYLTINGEVIENTDSITLEPGSVLVAEATYTITQADVDRGEVYNEATVEGESNLGELVIDTDEVTIYEDPNGSITLTKTSDRETISQAGDEVIYTFTVENTGNVTLTDVSVDDPMLGGVIELETRALAPGEVTTGKVVYVVTQANLDNGILTNVAAATGETPDGTIVKDTDDNDTPVEQNPAIHLLKEANRDNLVVGEDIEYTFIVENTGNVTLTDVALTDELENLSDIEYVSINGEAFENLESLSLTPGDVLMATATYTITQADVDRGEVHNEAIVIGLSPLNEEISDKDDVTVEEALAPGLSLTKTSDLDMVKAVGQVITYTFEVQNEGNVTLTNVSVDDPMLGETVKLESTTLAPGEKTIGMASYIVTQEDLDSESIVNIATVTGESPDGTPVENEDGDTIPTEQSPAIELTKTADRDNLVAGERIVYSFTVENVGNVTLSDLSITDELENISNIRYTLINGTIIIGNAPITLQPGDVLEALATYTITQADVDRGELMNTAKAVGKSPLNEEVTDEDEVTVAQDPEPEIKLIKSSDLDLVNEAGTEIMYTFEVENTGNVTLEDVQVMDPMLGGAIVLENTKLAPGEKTLGTAVYKVTQADVNHGEVVNNASTIGTTPGSNTVEDEDEDVVPVEQNPSINLSKEANRDNLVVGEDIEYTFTVENTGNVTLTNVVLTDELKNLSDIEYVSINGEVLEHVEFLTLAPGDVLLATATYTITQVDVDRGEVYNEATVIGLSPSNEEVSDEDDVAIEQALAPDLLLTKTSDLEIVQAVGDVVMYTFEVENTGNVTIANVSVDDPMLGGAIELEATTLAPGEKTIGTASYTVKQEDLNNESIVNIATVTGNGPDGSPVENEGEDTVPTKQTPAIGLIKAADRDHLVVGEDIVYTFTAQNVGNVTLFDVLLTDELKNLSNIQYMTINGEVIENTDSITLEPGSVLVAEAIYTITQADIDRGEVYNEATIVGESNLGERVTDKDEVTIYEDAAGSIVLTKTSDKETISQAGDEVTYTFTVENTGNVTLTDVNVNDPMLGGEIELETTILAPGETITVSIVYVVTQADLDNGILTNVAATTGGAPDGTTVKDTDDNEVPVEKNLSIDLTKEANRHNLIVGEDIEYTFTVENTGNVTLTNVILTDELENLSDIEYVSINGKLLEHVEFLTLAPGDVLLATATYMITQADVNRGEVYNEATVIGLSPSNEEVSDEDDVTVYEDAAGSIKLTKTSDKETISQASDEVIYTFTVKNTGNVTLEDVNVNDPMLGEAIELETTTLAPGETTTGSVIYVVTEADLNQKTLDNIAFVLGHTPDGKIVKDDDVDSILIQLDEKPSPTDPNNGSTDDPKTPEEGIKDSEYPNGPTPPQDTGRDKPYGKDTLVQTANNLYVIALAGLVLLAIGISIHRMNRKRKRNTV</sequence>
<dbReference type="RefSeq" id="WP_274273300.1">
    <property type="nucleotide sequence ID" value="NZ_CP117834.1"/>
</dbReference>
<evidence type="ECO:0000256" key="1">
    <source>
        <dbReference type="ARBA" id="ARBA00004168"/>
    </source>
</evidence>
<keyword evidence="13" id="KW-1185">Reference proteome</keyword>
<feature type="domain" description="DUF7507" evidence="11">
    <location>
        <begin position="1382"/>
        <end position="1489"/>
    </location>
</feature>
<feature type="domain" description="DUF7507" evidence="11">
    <location>
        <begin position="1840"/>
        <end position="1949"/>
    </location>
</feature>
<organism evidence="12 13">
    <name type="scientific">Shouchella hunanensis</name>
    <dbReference type="NCBI Taxonomy" id="766894"/>
    <lineage>
        <taxon>Bacteria</taxon>
        <taxon>Bacillati</taxon>
        <taxon>Bacillota</taxon>
        <taxon>Bacilli</taxon>
        <taxon>Bacillales</taxon>
        <taxon>Bacillaceae</taxon>
        <taxon>Shouchella</taxon>
    </lineage>
</organism>
<evidence type="ECO:0000259" key="9">
    <source>
        <dbReference type="Pfam" id="PF17802"/>
    </source>
</evidence>
<dbReference type="InterPro" id="IPR008456">
    <property type="entry name" value="Collagen-bd_dom"/>
</dbReference>
<dbReference type="Pfam" id="PF17802">
    <property type="entry name" value="SpaA"/>
    <property type="match status" value="2"/>
</dbReference>
<feature type="domain" description="SpaA-like prealbumin fold" evidence="9">
    <location>
        <begin position="1089"/>
        <end position="1174"/>
    </location>
</feature>
<evidence type="ECO:0000256" key="4">
    <source>
        <dbReference type="ARBA" id="ARBA00022729"/>
    </source>
</evidence>
<feature type="transmembrane region" description="Helical" evidence="7">
    <location>
        <begin position="2812"/>
        <end position="2829"/>
    </location>
</feature>
<feature type="domain" description="DUF7507" evidence="11">
    <location>
        <begin position="2069"/>
        <end position="2178"/>
    </location>
</feature>
<feature type="domain" description="SDR-like Ig" evidence="10">
    <location>
        <begin position="264"/>
        <end position="353"/>
    </location>
</feature>
<feature type="domain" description="DUF7507" evidence="11">
    <location>
        <begin position="2649"/>
        <end position="2745"/>
    </location>
</feature>
<proteinExistence type="predicted"/>
<accession>A0ABY7W8M9</accession>
<feature type="domain" description="DUF7507" evidence="11">
    <location>
        <begin position="2529"/>
        <end position="2636"/>
    </location>
</feature>
<feature type="domain" description="Collagen binding" evidence="8">
    <location>
        <begin position="380"/>
        <end position="500"/>
    </location>
</feature>
<feature type="compositionally biased region" description="Acidic residues" evidence="6">
    <location>
        <begin position="158"/>
        <end position="172"/>
    </location>
</feature>
<dbReference type="InterPro" id="IPR055354">
    <property type="entry name" value="DUF7507"/>
</dbReference>
<feature type="domain" description="DUF7507" evidence="11">
    <location>
        <begin position="1504"/>
        <end position="1600"/>
    </location>
</feature>
<keyword evidence="2" id="KW-0134">Cell wall</keyword>
<dbReference type="Gene3D" id="2.60.40.10">
    <property type="entry name" value="Immunoglobulins"/>
    <property type="match status" value="2"/>
</dbReference>
<feature type="region of interest" description="Disordered" evidence="6">
    <location>
        <begin position="2755"/>
        <end position="2802"/>
    </location>
</feature>
<dbReference type="PANTHER" id="PTHR34819">
    <property type="entry name" value="LARGE CYSTEINE-RICH PERIPLASMIC PROTEIN OMCB"/>
    <property type="match status" value="1"/>
</dbReference>
<feature type="region of interest" description="Disordered" evidence="6">
    <location>
        <begin position="158"/>
        <end position="232"/>
    </location>
</feature>
<evidence type="ECO:0000259" key="8">
    <source>
        <dbReference type="Pfam" id="PF05737"/>
    </source>
</evidence>
<feature type="domain" description="Collagen binding" evidence="8">
    <location>
        <begin position="799"/>
        <end position="928"/>
    </location>
</feature>
<feature type="domain" description="Collagen binding" evidence="8">
    <location>
        <begin position="526"/>
        <end position="631"/>
    </location>
</feature>
<comment type="subcellular location">
    <subcellularLocation>
        <location evidence="1">Secreted</location>
        <location evidence="1">Cell wall</location>
        <topology evidence="1">Peptidoglycan-anchor</topology>
    </subcellularLocation>
</comment>
<keyword evidence="12" id="KW-0176">Collagen</keyword>
<evidence type="ECO:0000259" key="11">
    <source>
        <dbReference type="Pfam" id="PF24346"/>
    </source>
</evidence>
<feature type="domain" description="SpaA-like prealbumin fold" evidence="9">
    <location>
        <begin position="1179"/>
        <end position="1265"/>
    </location>
</feature>
<evidence type="ECO:0000256" key="6">
    <source>
        <dbReference type="SAM" id="MobiDB-lite"/>
    </source>
</evidence>
<dbReference type="Proteomes" id="UP001215143">
    <property type="component" value="Chromosome"/>
</dbReference>
<feature type="domain" description="DUF7507" evidence="11">
    <location>
        <begin position="1611"/>
        <end position="1720"/>
    </location>
</feature>
<keyword evidence="7" id="KW-0472">Membrane</keyword>
<feature type="compositionally biased region" description="Acidic residues" evidence="6">
    <location>
        <begin position="202"/>
        <end position="223"/>
    </location>
</feature>
<keyword evidence="3" id="KW-0964">Secreted</keyword>
<evidence type="ECO:0000256" key="5">
    <source>
        <dbReference type="ARBA" id="ARBA00023088"/>
    </source>
</evidence>
<evidence type="ECO:0000256" key="7">
    <source>
        <dbReference type="SAM" id="Phobius"/>
    </source>
</evidence>
<keyword evidence="7" id="KW-1133">Transmembrane helix</keyword>
<evidence type="ECO:0000256" key="3">
    <source>
        <dbReference type="ARBA" id="ARBA00022525"/>
    </source>
</evidence>
<dbReference type="InterPro" id="IPR041171">
    <property type="entry name" value="SDR_Ig"/>
</dbReference>
<feature type="domain" description="DUF7507" evidence="11">
    <location>
        <begin position="1960"/>
        <end position="2058"/>
    </location>
</feature>
<dbReference type="InterPro" id="IPR051172">
    <property type="entry name" value="Chlamydia_OmcB"/>
</dbReference>
<dbReference type="NCBIfam" id="TIGR01451">
    <property type="entry name" value="B_ant_repeat"/>
    <property type="match status" value="12"/>
</dbReference>
<gene>
    <name evidence="12" type="ORF">PQ477_07400</name>
</gene>
<dbReference type="Gene3D" id="2.60.40.1280">
    <property type="match status" value="2"/>
</dbReference>
<dbReference type="InterPro" id="IPR047589">
    <property type="entry name" value="DUF11_rpt"/>
</dbReference>
<dbReference type="InterPro" id="IPR011252">
    <property type="entry name" value="Fibrogen-bd_dom1"/>
</dbReference>
<dbReference type="Gene3D" id="2.60.40.740">
    <property type="match status" value="5"/>
</dbReference>
<evidence type="ECO:0000313" key="13">
    <source>
        <dbReference type="Proteomes" id="UP001215143"/>
    </source>
</evidence>
<name>A0ABY7W8M9_9BACI</name>
<feature type="domain" description="Collagen binding" evidence="8">
    <location>
        <begin position="656"/>
        <end position="770"/>
    </location>
</feature>
<evidence type="ECO:0000256" key="2">
    <source>
        <dbReference type="ARBA" id="ARBA00022512"/>
    </source>
</evidence>
<keyword evidence="7" id="KW-0812">Transmembrane</keyword>
<dbReference type="Pfam" id="PF24346">
    <property type="entry name" value="DUF7507"/>
    <property type="match status" value="13"/>
</dbReference>
<dbReference type="InterPro" id="IPR008966">
    <property type="entry name" value="Adhesion_dom_sf"/>
</dbReference>
<feature type="compositionally biased region" description="Acidic residues" evidence="6">
    <location>
        <begin position="180"/>
        <end position="194"/>
    </location>
</feature>
<evidence type="ECO:0000259" key="10">
    <source>
        <dbReference type="Pfam" id="PF17961"/>
    </source>
</evidence>
<dbReference type="Pfam" id="PF17961">
    <property type="entry name" value="Big_8"/>
    <property type="match status" value="1"/>
</dbReference>